<evidence type="ECO:0000256" key="4">
    <source>
        <dbReference type="ARBA" id="ARBA00022827"/>
    </source>
</evidence>
<dbReference type="FunFam" id="2.40.110.10:FF:000002">
    <property type="entry name" value="Acyl-CoA dehydrogenase fadE12"/>
    <property type="match status" value="1"/>
</dbReference>
<keyword evidence="3 6" id="KW-0285">Flavoprotein</keyword>
<evidence type="ECO:0000256" key="5">
    <source>
        <dbReference type="ARBA" id="ARBA00023002"/>
    </source>
</evidence>
<organism evidence="10 11">
    <name type="scientific">Euzebya pacifica</name>
    <dbReference type="NCBI Taxonomy" id="1608957"/>
    <lineage>
        <taxon>Bacteria</taxon>
        <taxon>Bacillati</taxon>
        <taxon>Actinomycetota</taxon>
        <taxon>Nitriliruptoria</taxon>
        <taxon>Euzebyales</taxon>
    </lineage>
</organism>
<protein>
    <submittedName>
        <fullName evidence="10">Butyryl-CoA dehydrogenase</fullName>
    </submittedName>
</protein>
<evidence type="ECO:0000259" key="8">
    <source>
        <dbReference type="Pfam" id="PF02770"/>
    </source>
</evidence>
<evidence type="ECO:0000313" key="11">
    <source>
        <dbReference type="Proteomes" id="UP000264006"/>
    </source>
</evidence>
<dbReference type="Proteomes" id="UP000264006">
    <property type="component" value="Chromosome"/>
</dbReference>
<dbReference type="AlphaFoldDB" id="A0A346Y4A5"/>
<evidence type="ECO:0000256" key="2">
    <source>
        <dbReference type="ARBA" id="ARBA00009347"/>
    </source>
</evidence>
<evidence type="ECO:0000256" key="3">
    <source>
        <dbReference type="ARBA" id="ARBA00022630"/>
    </source>
</evidence>
<evidence type="ECO:0000256" key="6">
    <source>
        <dbReference type="RuleBase" id="RU362125"/>
    </source>
</evidence>
<keyword evidence="4 6" id="KW-0274">FAD</keyword>
<gene>
    <name evidence="10" type="ORF">DVS28_a4641</name>
</gene>
<dbReference type="SUPFAM" id="SSF56645">
    <property type="entry name" value="Acyl-CoA dehydrogenase NM domain-like"/>
    <property type="match status" value="1"/>
</dbReference>
<dbReference type="Gene3D" id="2.40.110.10">
    <property type="entry name" value="Butyryl-CoA Dehydrogenase, subunit A, domain 2"/>
    <property type="match status" value="1"/>
</dbReference>
<dbReference type="OrthoDB" id="5241155at2"/>
<dbReference type="InterPro" id="IPR009075">
    <property type="entry name" value="AcylCo_DH/oxidase_C"/>
</dbReference>
<dbReference type="FunFam" id="1.10.540.10:FF:000026">
    <property type="entry name" value="Acyl-CoA dehydrogenase medium chain"/>
    <property type="match status" value="1"/>
</dbReference>
<feature type="domain" description="Acyl-CoA oxidase/dehydrogenase middle" evidence="8">
    <location>
        <begin position="124"/>
        <end position="220"/>
    </location>
</feature>
<dbReference type="Gene3D" id="1.10.540.10">
    <property type="entry name" value="Acyl-CoA dehydrogenase/oxidase, N-terminal domain"/>
    <property type="match status" value="1"/>
</dbReference>
<evidence type="ECO:0000313" key="10">
    <source>
        <dbReference type="EMBL" id="AXV09302.1"/>
    </source>
</evidence>
<evidence type="ECO:0000259" key="7">
    <source>
        <dbReference type="Pfam" id="PF00441"/>
    </source>
</evidence>
<dbReference type="EMBL" id="CP031165">
    <property type="protein sequence ID" value="AXV09302.1"/>
    <property type="molecule type" value="Genomic_DNA"/>
</dbReference>
<dbReference type="PANTHER" id="PTHR43884">
    <property type="entry name" value="ACYL-COA DEHYDROGENASE"/>
    <property type="match status" value="1"/>
</dbReference>
<dbReference type="KEGG" id="euz:DVS28_a4641"/>
<dbReference type="PANTHER" id="PTHR43884:SF12">
    <property type="entry name" value="ISOVALERYL-COA DEHYDROGENASE, MITOCHONDRIAL-RELATED"/>
    <property type="match status" value="1"/>
</dbReference>
<proteinExistence type="inferred from homology"/>
<dbReference type="RefSeq" id="WP_114593502.1">
    <property type="nucleotide sequence ID" value="NZ_CAXIBR010000035.1"/>
</dbReference>
<feature type="domain" description="Acyl-CoA dehydrogenase/oxidase C-terminal" evidence="7">
    <location>
        <begin position="236"/>
        <end position="381"/>
    </location>
</feature>
<evidence type="ECO:0000256" key="1">
    <source>
        <dbReference type="ARBA" id="ARBA00001974"/>
    </source>
</evidence>
<dbReference type="InterPro" id="IPR036250">
    <property type="entry name" value="AcylCo_DH-like_C"/>
</dbReference>
<feature type="domain" description="Acyl-CoA dehydrogenase/oxidase N-terminal" evidence="9">
    <location>
        <begin position="6"/>
        <end position="120"/>
    </location>
</feature>
<dbReference type="PROSITE" id="PS00072">
    <property type="entry name" value="ACYL_COA_DH_1"/>
    <property type="match status" value="1"/>
</dbReference>
<reference evidence="10 11" key="1">
    <citation type="submission" date="2018-09" db="EMBL/GenBank/DDBJ databases">
        <title>Complete genome sequence of Euzebya sp. DY32-46 isolated from seawater of Pacific Ocean.</title>
        <authorList>
            <person name="Xu L."/>
            <person name="Wu Y.-H."/>
            <person name="Xu X.-W."/>
        </authorList>
    </citation>
    <scope>NUCLEOTIDE SEQUENCE [LARGE SCALE GENOMIC DNA]</scope>
    <source>
        <strain evidence="10 11">DY32-46</strain>
    </source>
</reference>
<dbReference type="FunFam" id="1.20.140.10:FF:000001">
    <property type="entry name" value="Acyl-CoA dehydrogenase"/>
    <property type="match status" value="1"/>
</dbReference>
<keyword evidence="11" id="KW-1185">Reference proteome</keyword>
<name>A0A346Y4A5_9ACTN</name>
<dbReference type="Pfam" id="PF02771">
    <property type="entry name" value="Acyl-CoA_dh_N"/>
    <property type="match status" value="1"/>
</dbReference>
<sequence>MDFTLSDEQQQLHESLVAFARDVVEPEAGARDREGRFDRAVWDACGEVGLTGICISEEYGGGGAGALDTGLALEALAYGGHDAGLGLSMGAHLVIGSKPIDLHGTPEQKAKYLPKLASGEWIGAFGITEPDAGSDTASLTSRGVRDGDHWILNGTKTFITNGPVCDVFTVVVRTDPDASAGAGMTAFVLDADTPGLSVGNHLDKMGNRSSPTSEMIMEDVRVPDSARLGAEGSALWAVGFECFDWERTVMLGSAIGGMQRGLDDAIAYAKQREAFGKPIAHFQAIGHKFADMKMNLEASRLMLRQGAWLKDQGLEHMMEASMAKAFIAKCALENADNAIQVHGGWGYIKDFPVERAWRDAKLSSIGGGTTEIQKMVISRMLLS</sequence>
<dbReference type="InterPro" id="IPR006091">
    <property type="entry name" value="Acyl-CoA_Oxase/DH_mid-dom"/>
</dbReference>
<accession>A0A346Y4A5</accession>
<dbReference type="GO" id="GO:0003995">
    <property type="term" value="F:acyl-CoA dehydrogenase activity"/>
    <property type="evidence" value="ECO:0007669"/>
    <property type="project" value="InterPro"/>
</dbReference>
<dbReference type="InterPro" id="IPR009100">
    <property type="entry name" value="AcylCoA_DH/oxidase_NM_dom_sf"/>
</dbReference>
<keyword evidence="5 6" id="KW-0560">Oxidoreductase</keyword>
<dbReference type="InterPro" id="IPR006089">
    <property type="entry name" value="Acyl-CoA_DH_CS"/>
</dbReference>
<evidence type="ECO:0000259" key="9">
    <source>
        <dbReference type="Pfam" id="PF02771"/>
    </source>
</evidence>
<dbReference type="PROSITE" id="PS00073">
    <property type="entry name" value="ACYL_COA_DH_2"/>
    <property type="match status" value="1"/>
</dbReference>
<dbReference type="SUPFAM" id="SSF47203">
    <property type="entry name" value="Acyl-CoA dehydrogenase C-terminal domain-like"/>
    <property type="match status" value="1"/>
</dbReference>
<dbReference type="InterPro" id="IPR037069">
    <property type="entry name" value="AcylCoA_DH/ox_N_sf"/>
</dbReference>
<comment type="similarity">
    <text evidence="2 6">Belongs to the acyl-CoA dehydrogenase family.</text>
</comment>
<dbReference type="Gene3D" id="1.20.140.10">
    <property type="entry name" value="Butyryl-CoA Dehydrogenase, subunit A, domain 3"/>
    <property type="match status" value="1"/>
</dbReference>
<comment type="cofactor">
    <cofactor evidence="1 6">
        <name>FAD</name>
        <dbReference type="ChEBI" id="CHEBI:57692"/>
    </cofactor>
</comment>
<dbReference type="GO" id="GO:0050660">
    <property type="term" value="F:flavin adenine dinucleotide binding"/>
    <property type="evidence" value="ECO:0007669"/>
    <property type="project" value="InterPro"/>
</dbReference>
<dbReference type="InterPro" id="IPR013786">
    <property type="entry name" value="AcylCoA_DH/ox_N"/>
</dbReference>
<dbReference type="Pfam" id="PF02770">
    <property type="entry name" value="Acyl-CoA_dh_M"/>
    <property type="match status" value="1"/>
</dbReference>
<dbReference type="Pfam" id="PF00441">
    <property type="entry name" value="Acyl-CoA_dh_1"/>
    <property type="match status" value="1"/>
</dbReference>
<dbReference type="InterPro" id="IPR046373">
    <property type="entry name" value="Acyl-CoA_Oxase/DH_mid-dom_sf"/>
</dbReference>